<evidence type="ECO:0008006" key="3">
    <source>
        <dbReference type="Google" id="ProtNLM"/>
    </source>
</evidence>
<keyword evidence="1" id="KW-0732">Signal</keyword>
<dbReference type="EMBL" id="HBIO01009487">
    <property type="protein sequence ID" value="CAE0462462.1"/>
    <property type="molecule type" value="Transcribed_RNA"/>
</dbReference>
<dbReference type="PANTHER" id="PTHR21530">
    <property type="entry name" value="PHEROMONE SHUTDOWN PROTEIN"/>
    <property type="match status" value="1"/>
</dbReference>
<accession>A0A7S3Q1T6</accession>
<dbReference type="PANTHER" id="PTHR21530:SF7">
    <property type="entry name" value="TRAB DOMAIN-CONTAINING PROTEIN"/>
    <property type="match status" value="1"/>
</dbReference>
<dbReference type="InterPro" id="IPR046345">
    <property type="entry name" value="TraB_PrgY-like"/>
</dbReference>
<sequence length="428" mass="45398">MKTTATCLLALLSAPSAISFQPNAAGISCGYKVSASKLISTGTEQCGESNMSLQVFSNNEVVEGASNVEMSSRRQWMTKSATVASSIAVASANPFASFAETETLVTTPSKSSSPVSSPLCDPSVSTFRNPSNNRVVYILGTAHISSASADVAGQLVRDTKPSAVFVELDAKRVGRAIPKPSVSGKTSGDISISDTAGEAAPETATPVLVSAPISSPVVNVVEVEVPPSSRPPPTKSNPFNLKEKLLNNASKLVGNSIKGLYSKLESEGFSAGEEFVVAVREGLKIGSTIVLGDQDVEVTLRRLTEALSKTDLKKLLAADSEMEQNMKQLMPDSGKAIETTGEMSSEQLTYFVETIKARENVKLLMSNLQSVAPEIYNAMVKERDEYMANGLDKLNQYDSIVAVVGIAHVDGIERFLMGRGWDEVKASC</sequence>
<organism evidence="2">
    <name type="scientific">Chaetoceros debilis</name>
    <dbReference type="NCBI Taxonomy" id="122233"/>
    <lineage>
        <taxon>Eukaryota</taxon>
        <taxon>Sar</taxon>
        <taxon>Stramenopiles</taxon>
        <taxon>Ochrophyta</taxon>
        <taxon>Bacillariophyta</taxon>
        <taxon>Coscinodiscophyceae</taxon>
        <taxon>Chaetocerotophycidae</taxon>
        <taxon>Chaetocerotales</taxon>
        <taxon>Chaetocerotaceae</taxon>
        <taxon>Chaetoceros</taxon>
    </lineage>
</organism>
<feature type="chain" id="PRO_5030658611" description="TraB family protein" evidence="1">
    <location>
        <begin position="20"/>
        <end position="428"/>
    </location>
</feature>
<feature type="signal peptide" evidence="1">
    <location>
        <begin position="1"/>
        <end position="19"/>
    </location>
</feature>
<dbReference type="Pfam" id="PF01963">
    <property type="entry name" value="TraB_PrgY_gumN"/>
    <property type="match status" value="1"/>
</dbReference>
<proteinExistence type="predicted"/>
<protein>
    <recommendedName>
        <fullName evidence="3">TraB family protein</fullName>
    </recommendedName>
</protein>
<reference evidence="2" key="1">
    <citation type="submission" date="2021-01" db="EMBL/GenBank/DDBJ databases">
        <authorList>
            <person name="Corre E."/>
            <person name="Pelletier E."/>
            <person name="Niang G."/>
            <person name="Scheremetjew M."/>
            <person name="Finn R."/>
            <person name="Kale V."/>
            <person name="Holt S."/>
            <person name="Cochrane G."/>
            <person name="Meng A."/>
            <person name="Brown T."/>
            <person name="Cohen L."/>
        </authorList>
    </citation>
    <scope>NUCLEOTIDE SEQUENCE</scope>
    <source>
        <strain evidence="2">MM31A-1</strain>
    </source>
</reference>
<evidence type="ECO:0000256" key="1">
    <source>
        <dbReference type="SAM" id="SignalP"/>
    </source>
</evidence>
<dbReference type="PROSITE" id="PS51257">
    <property type="entry name" value="PROKAR_LIPOPROTEIN"/>
    <property type="match status" value="1"/>
</dbReference>
<gene>
    <name evidence="2" type="ORF">CDEB00056_LOCUS7303</name>
</gene>
<dbReference type="AlphaFoldDB" id="A0A7S3Q1T6"/>
<dbReference type="InterPro" id="IPR002816">
    <property type="entry name" value="TraB/PrgY/GumN_fam"/>
</dbReference>
<dbReference type="CDD" id="cd14726">
    <property type="entry name" value="TraB_PrgY-like"/>
    <property type="match status" value="1"/>
</dbReference>
<evidence type="ECO:0000313" key="2">
    <source>
        <dbReference type="EMBL" id="CAE0462462.1"/>
    </source>
</evidence>
<name>A0A7S3Q1T6_9STRA</name>